<evidence type="ECO:0000256" key="1">
    <source>
        <dbReference type="ARBA" id="ARBA00022516"/>
    </source>
</evidence>
<dbReference type="InterPro" id="IPR020573">
    <property type="entry name" value="UDP_GlcNAc_AcTrfase_non-rep"/>
</dbReference>
<gene>
    <name evidence="7" type="primary">lpxD</name>
    <name evidence="9" type="ORF">SAMN03097708_00681</name>
</gene>
<dbReference type="UniPathway" id="UPA00973"/>
<proteinExistence type="inferred from homology"/>
<dbReference type="OrthoDB" id="9784739at2"/>
<comment type="similarity">
    <text evidence="7">Belongs to the transferase hexapeptide repeat family. LpxD subfamily.</text>
</comment>
<feature type="active site" description="Proton acceptor" evidence="7">
    <location>
        <position position="238"/>
    </location>
</feature>
<keyword evidence="2 7" id="KW-0441">Lipid A biosynthesis</keyword>
<dbReference type="Gene3D" id="2.160.10.10">
    <property type="entry name" value="Hexapeptide repeat proteins"/>
    <property type="match status" value="1"/>
</dbReference>
<dbReference type="Gene3D" id="3.40.1390.10">
    <property type="entry name" value="MurE/MurF, N-terminal domain"/>
    <property type="match status" value="1"/>
</dbReference>
<evidence type="ECO:0000313" key="9">
    <source>
        <dbReference type="EMBL" id="SCZ52148.1"/>
    </source>
</evidence>
<dbReference type="STRING" id="415747.SAMN03097708_00681"/>
<reference evidence="9 10" key="1">
    <citation type="submission" date="2016-10" db="EMBL/GenBank/DDBJ databases">
        <authorList>
            <person name="de Groot N.N."/>
        </authorList>
    </citation>
    <scope>NUCLEOTIDE SEQUENCE [LARGE SCALE GENOMIC DNA]</scope>
    <source>
        <strain evidence="9 10">HLD2</strain>
    </source>
</reference>
<keyword evidence="1 7" id="KW-0444">Lipid biosynthesis</keyword>
<keyword evidence="6 7" id="KW-0012">Acyltransferase</keyword>
<feature type="domain" description="UDP-3-O-[3-hydroxymyristoyl] glucosamine N-acyltransferase non-repeat region" evidence="8">
    <location>
        <begin position="23"/>
        <end position="87"/>
    </location>
</feature>
<keyword evidence="3 7" id="KW-0808">Transferase</keyword>
<dbReference type="Pfam" id="PF00132">
    <property type="entry name" value="Hexapep"/>
    <property type="match status" value="2"/>
</dbReference>
<comment type="catalytic activity">
    <reaction evidence="7">
        <text>a UDP-3-O-[(3R)-3-hydroxyacyl]-alpha-D-glucosamine + a (3R)-hydroxyacyl-[ACP] = a UDP-2-N,3-O-bis[(3R)-3-hydroxyacyl]-alpha-D-glucosamine + holo-[ACP] + H(+)</text>
        <dbReference type="Rhea" id="RHEA:53836"/>
        <dbReference type="Rhea" id="RHEA-COMP:9685"/>
        <dbReference type="Rhea" id="RHEA-COMP:9945"/>
        <dbReference type="ChEBI" id="CHEBI:15378"/>
        <dbReference type="ChEBI" id="CHEBI:64479"/>
        <dbReference type="ChEBI" id="CHEBI:78827"/>
        <dbReference type="ChEBI" id="CHEBI:137740"/>
        <dbReference type="ChEBI" id="CHEBI:137748"/>
        <dbReference type="EC" id="2.3.1.191"/>
    </reaction>
</comment>
<evidence type="ECO:0000259" key="8">
    <source>
        <dbReference type="Pfam" id="PF04613"/>
    </source>
</evidence>
<comment type="pathway">
    <text evidence="7">Bacterial outer membrane biogenesis; LPS lipid A biosynthesis.</text>
</comment>
<keyword evidence="5 7" id="KW-0443">Lipid metabolism</keyword>
<dbReference type="GO" id="GO:0016410">
    <property type="term" value="F:N-acyltransferase activity"/>
    <property type="evidence" value="ECO:0007669"/>
    <property type="project" value="InterPro"/>
</dbReference>
<dbReference type="RefSeq" id="WP_092992633.1">
    <property type="nucleotide sequence ID" value="NZ_FMWD01000002.1"/>
</dbReference>
<dbReference type="NCBIfam" id="NF002060">
    <property type="entry name" value="PRK00892.1"/>
    <property type="match status" value="1"/>
</dbReference>
<evidence type="ECO:0000256" key="4">
    <source>
        <dbReference type="ARBA" id="ARBA00022737"/>
    </source>
</evidence>
<accession>A0A1G5PS17</accession>
<keyword evidence="4 7" id="KW-0677">Repeat</keyword>
<protein>
    <recommendedName>
        <fullName evidence="7">UDP-3-O-acylglucosamine N-acyltransferase</fullName>
        <ecNumber evidence="7">2.3.1.191</ecNumber>
    </recommendedName>
</protein>
<dbReference type="PANTHER" id="PTHR43378:SF2">
    <property type="entry name" value="UDP-3-O-ACYLGLUCOSAMINE N-ACYLTRANSFERASE 1, MITOCHONDRIAL-RELATED"/>
    <property type="match status" value="1"/>
</dbReference>
<dbReference type="CDD" id="cd03352">
    <property type="entry name" value="LbH_LpxD"/>
    <property type="match status" value="1"/>
</dbReference>
<evidence type="ECO:0000256" key="7">
    <source>
        <dbReference type="HAMAP-Rule" id="MF_00523"/>
    </source>
</evidence>
<dbReference type="InterPro" id="IPR011004">
    <property type="entry name" value="Trimer_LpxA-like_sf"/>
</dbReference>
<evidence type="ECO:0000313" key="10">
    <source>
        <dbReference type="Proteomes" id="UP000199648"/>
    </source>
</evidence>
<dbReference type="EMBL" id="FMWD01000002">
    <property type="protein sequence ID" value="SCZ52148.1"/>
    <property type="molecule type" value="Genomic_DNA"/>
</dbReference>
<dbReference type="PANTHER" id="PTHR43378">
    <property type="entry name" value="UDP-3-O-ACYLGLUCOSAMINE N-ACYLTRANSFERASE"/>
    <property type="match status" value="1"/>
</dbReference>
<dbReference type="Pfam" id="PF04613">
    <property type="entry name" value="LpxD"/>
    <property type="match status" value="1"/>
</dbReference>
<comment type="function">
    <text evidence="7">Catalyzes the N-acylation of UDP-3-O-acylglucosamine using 3-hydroxyacyl-ACP as the acyl donor. Is involved in the biosynthesis of lipid A, a phosphorylated glycolipid that anchors the lipopolysaccharide to the outer membrane of the cell.</text>
</comment>
<sequence length="325" mass="35107">MSYTLAEIGEHFGLKIEGDPALMIEGLCGLTDDLSGRLSFVGSPKLLEQAAQSRIDAFITRPELKVEGKANLYSDDPEYAIAQIAEWFRPAPMQQDEWIHPSAVIGDHVDLGRKIRIGPGVVIGRHVRVGDHTEILAGTVIMDHVSLGEDCLINPNVTIREHCSIGDRVILQPGVVIGGDGYGYLLRDGEHKKIPQIGGVIIEDDVEIGANGAVDRGRFLPTRIGRGTKIDNFVHVAHNVQVGEHCLLVSHVAIAGSTKLGNHVTLAGQVGLVHHIEIADGVIVLGQSMVTKSINEKGVWAGSPAQPAELWRRSVALAYKQARKK</sequence>
<dbReference type="HAMAP" id="MF_00523">
    <property type="entry name" value="LpxD"/>
    <property type="match status" value="1"/>
</dbReference>
<evidence type="ECO:0000256" key="2">
    <source>
        <dbReference type="ARBA" id="ARBA00022556"/>
    </source>
</evidence>
<dbReference type="InterPro" id="IPR001451">
    <property type="entry name" value="Hexapep"/>
</dbReference>
<evidence type="ECO:0000256" key="6">
    <source>
        <dbReference type="ARBA" id="ARBA00023315"/>
    </source>
</evidence>
<dbReference type="SUPFAM" id="SSF51161">
    <property type="entry name" value="Trimeric LpxA-like enzymes"/>
    <property type="match status" value="1"/>
</dbReference>
<dbReference type="EC" id="2.3.1.191" evidence="7"/>
<evidence type="ECO:0000256" key="5">
    <source>
        <dbReference type="ARBA" id="ARBA00023098"/>
    </source>
</evidence>
<dbReference type="InterPro" id="IPR007691">
    <property type="entry name" value="LpxD"/>
</dbReference>
<keyword evidence="10" id="KW-1185">Reference proteome</keyword>
<evidence type="ECO:0000256" key="3">
    <source>
        <dbReference type="ARBA" id="ARBA00022679"/>
    </source>
</evidence>
<dbReference type="AlphaFoldDB" id="A0A1G5PS17"/>
<dbReference type="GO" id="GO:0016020">
    <property type="term" value="C:membrane"/>
    <property type="evidence" value="ECO:0007669"/>
    <property type="project" value="GOC"/>
</dbReference>
<dbReference type="NCBIfam" id="TIGR01853">
    <property type="entry name" value="lipid_A_lpxD"/>
    <property type="match status" value="1"/>
</dbReference>
<name>A0A1G5PS17_9GAMM</name>
<dbReference type="GO" id="GO:0103118">
    <property type="term" value="F:UDP-3-O-[(3R)-3-hydroxyacyl]-glucosamine N-acyltransferase activity"/>
    <property type="evidence" value="ECO:0007669"/>
    <property type="project" value="UniProtKB-EC"/>
</dbReference>
<organism evidence="9 10">
    <name type="scientific">Thiohalomonas denitrificans</name>
    <dbReference type="NCBI Taxonomy" id="415747"/>
    <lineage>
        <taxon>Bacteria</taxon>
        <taxon>Pseudomonadati</taxon>
        <taxon>Pseudomonadota</taxon>
        <taxon>Gammaproteobacteria</taxon>
        <taxon>Thiohalomonadales</taxon>
        <taxon>Thiohalomonadaceae</taxon>
        <taxon>Thiohalomonas</taxon>
    </lineage>
</organism>
<dbReference type="Proteomes" id="UP000199648">
    <property type="component" value="Unassembled WGS sequence"/>
</dbReference>
<dbReference type="GO" id="GO:0009245">
    <property type="term" value="P:lipid A biosynthetic process"/>
    <property type="evidence" value="ECO:0007669"/>
    <property type="project" value="UniProtKB-UniRule"/>
</dbReference>
<comment type="subunit">
    <text evidence="7">Homotrimer.</text>
</comment>